<keyword evidence="5 7" id="KW-1133">Transmembrane helix</keyword>
<dbReference type="GO" id="GO:0022857">
    <property type="term" value="F:transmembrane transporter activity"/>
    <property type="evidence" value="ECO:0007669"/>
    <property type="project" value="TreeGrafter"/>
</dbReference>
<evidence type="ECO:0000256" key="5">
    <source>
        <dbReference type="ARBA" id="ARBA00022989"/>
    </source>
</evidence>
<sequence>SVFMGLGGGHFVKDLLLAVPFGRWGVLVAMMIIVFILGMFLDWIGIVLIIVPLFTPIAASLGFDAIWFALLVMINLQMSYLTPPFAYAIFYLRGIAPPEVTIAHIYRGVIPFVLLQWTGLILCIFFPQIILWLPGMMFGQ</sequence>
<evidence type="ECO:0000259" key="8">
    <source>
        <dbReference type="Pfam" id="PF06808"/>
    </source>
</evidence>
<name>X1R0N7_9ZZZZ</name>
<keyword evidence="2" id="KW-1003">Cell membrane</keyword>
<dbReference type="GO" id="GO:0005886">
    <property type="term" value="C:plasma membrane"/>
    <property type="evidence" value="ECO:0007669"/>
    <property type="project" value="UniProtKB-SubCell"/>
</dbReference>
<dbReference type="AlphaFoldDB" id="X1R0N7"/>
<evidence type="ECO:0000313" key="9">
    <source>
        <dbReference type="EMBL" id="GAI56665.1"/>
    </source>
</evidence>
<dbReference type="PANTHER" id="PTHR33362:SF7">
    <property type="entry name" value="SLL1103 PROTEIN"/>
    <property type="match status" value="1"/>
</dbReference>
<dbReference type="InterPro" id="IPR004681">
    <property type="entry name" value="TRAP_DctM"/>
</dbReference>
<evidence type="ECO:0000256" key="7">
    <source>
        <dbReference type="SAM" id="Phobius"/>
    </source>
</evidence>
<evidence type="ECO:0000256" key="4">
    <source>
        <dbReference type="ARBA" id="ARBA00022692"/>
    </source>
</evidence>
<feature type="transmembrane region" description="Helical" evidence="7">
    <location>
        <begin position="24"/>
        <end position="54"/>
    </location>
</feature>
<dbReference type="InterPro" id="IPR010656">
    <property type="entry name" value="DctM"/>
</dbReference>
<dbReference type="PANTHER" id="PTHR33362">
    <property type="entry name" value="SIALIC ACID TRAP TRANSPORTER PERMEASE PROTEIN SIAT-RELATED"/>
    <property type="match status" value="1"/>
</dbReference>
<protein>
    <recommendedName>
        <fullName evidence="8">TRAP C4-dicarboxylate transport system permease DctM subunit domain-containing protein</fullName>
    </recommendedName>
</protein>
<feature type="domain" description="TRAP C4-dicarboxylate transport system permease DctM subunit" evidence="8">
    <location>
        <begin position="5"/>
        <end position="129"/>
    </location>
</feature>
<keyword evidence="3" id="KW-0997">Cell inner membrane</keyword>
<feature type="transmembrane region" description="Helical" evidence="7">
    <location>
        <begin position="110"/>
        <end position="133"/>
    </location>
</feature>
<feature type="transmembrane region" description="Helical" evidence="7">
    <location>
        <begin position="66"/>
        <end position="90"/>
    </location>
</feature>
<proteinExistence type="predicted"/>
<evidence type="ECO:0000256" key="1">
    <source>
        <dbReference type="ARBA" id="ARBA00004429"/>
    </source>
</evidence>
<comment type="caution">
    <text evidence="9">The sequence shown here is derived from an EMBL/GenBank/DDBJ whole genome shotgun (WGS) entry which is preliminary data.</text>
</comment>
<gene>
    <name evidence="9" type="ORF">S06H3_55230</name>
</gene>
<feature type="non-terminal residue" evidence="9">
    <location>
        <position position="1"/>
    </location>
</feature>
<dbReference type="Pfam" id="PF06808">
    <property type="entry name" value="DctM"/>
    <property type="match status" value="1"/>
</dbReference>
<evidence type="ECO:0000256" key="6">
    <source>
        <dbReference type="ARBA" id="ARBA00023136"/>
    </source>
</evidence>
<comment type="subcellular location">
    <subcellularLocation>
        <location evidence="1">Cell inner membrane</location>
        <topology evidence="1">Multi-pass membrane protein</topology>
    </subcellularLocation>
</comment>
<dbReference type="EMBL" id="BARV01035388">
    <property type="protein sequence ID" value="GAI56665.1"/>
    <property type="molecule type" value="Genomic_DNA"/>
</dbReference>
<reference evidence="9" key="1">
    <citation type="journal article" date="2014" name="Front. Microbiol.">
        <title>High frequency of phylogenetically diverse reductive dehalogenase-homologous genes in deep subseafloor sedimentary metagenomes.</title>
        <authorList>
            <person name="Kawai M."/>
            <person name="Futagami T."/>
            <person name="Toyoda A."/>
            <person name="Takaki Y."/>
            <person name="Nishi S."/>
            <person name="Hori S."/>
            <person name="Arai W."/>
            <person name="Tsubouchi T."/>
            <person name="Morono Y."/>
            <person name="Uchiyama I."/>
            <person name="Ito T."/>
            <person name="Fujiyama A."/>
            <person name="Inagaki F."/>
            <person name="Takami H."/>
        </authorList>
    </citation>
    <scope>NUCLEOTIDE SEQUENCE</scope>
    <source>
        <strain evidence="9">Expedition CK06-06</strain>
    </source>
</reference>
<evidence type="ECO:0000256" key="2">
    <source>
        <dbReference type="ARBA" id="ARBA00022475"/>
    </source>
</evidence>
<keyword evidence="6 7" id="KW-0472">Membrane</keyword>
<organism evidence="9">
    <name type="scientific">marine sediment metagenome</name>
    <dbReference type="NCBI Taxonomy" id="412755"/>
    <lineage>
        <taxon>unclassified sequences</taxon>
        <taxon>metagenomes</taxon>
        <taxon>ecological metagenomes</taxon>
    </lineage>
</organism>
<accession>X1R0N7</accession>
<keyword evidence="4 7" id="KW-0812">Transmembrane</keyword>
<evidence type="ECO:0000256" key="3">
    <source>
        <dbReference type="ARBA" id="ARBA00022519"/>
    </source>
</evidence>